<evidence type="ECO:0000313" key="2">
    <source>
        <dbReference type="Proteomes" id="UP000324639"/>
    </source>
</evidence>
<reference evidence="1 2" key="1">
    <citation type="submission" date="2018-08" db="EMBL/GenBank/DDBJ databases">
        <authorList>
            <person name="Muller C M."/>
        </authorList>
    </citation>
    <scope>NUCLEOTIDE SEQUENCE [LARGE SCALE GENOMIC DNA]</scope>
</reference>
<accession>A0A9X9MF99</accession>
<protein>
    <submittedName>
        <fullName evidence="1">Bgt-50308</fullName>
    </submittedName>
</protein>
<name>A0A9X9MF99_BLUGR</name>
<dbReference type="AlphaFoldDB" id="A0A9X9MF99"/>
<sequence>MDVHFVLVDQYYNFLLSFEMQSWGISVYMSRKILSMAISVKVILL</sequence>
<proteinExistence type="predicted"/>
<evidence type="ECO:0000313" key="1">
    <source>
        <dbReference type="EMBL" id="VDB83522.1"/>
    </source>
</evidence>
<dbReference type="Proteomes" id="UP000324639">
    <property type="component" value="Chromosome Bgt_-05"/>
</dbReference>
<keyword evidence="2" id="KW-1185">Reference proteome</keyword>
<organism evidence="1 2">
    <name type="scientific">Blumeria graminis f. sp. tritici</name>
    <dbReference type="NCBI Taxonomy" id="62690"/>
    <lineage>
        <taxon>Eukaryota</taxon>
        <taxon>Fungi</taxon>
        <taxon>Dikarya</taxon>
        <taxon>Ascomycota</taxon>
        <taxon>Pezizomycotina</taxon>
        <taxon>Leotiomycetes</taxon>
        <taxon>Erysiphales</taxon>
        <taxon>Erysiphaceae</taxon>
        <taxon>Blumeria</taxon>
    </lineage>
</organism>
<dbReference type="EMBL" id="LR026988">
    <property type="protein sequence ID" value="VDB83522.1"/>
    <property type="molecule type" value="Genomic_DNA"/>
</dbReference>
<gene>
    <name evidence="1" type="ORF">BGT96224V316_LOCUS2719</name>
</gene>